<dbReference type="RefSeq" id="WP_107008928.1">
    <property type="nucleotide sequence ID" value="NZ_JBHRSF010000001.1"/>
</dbReference>
<keyword evidence="4" id="KW-1185">Reference proteome</keyword>
<dbReference type="PROSITE" id="PS51257">
    <property type="entry name" value="PROKAR_LIPOPROTEIN"/>
    <property type="match status" value="1"/>
</dbReference>
<dbReference type="EMBL" id="JBHRSF010000001">
    <property type="protein sequence ID" value="MFC2993721.1"/>
    <property type="molecule type" value="Genomic_DNA"/>
</dbReference>
<gene>
    <name evidence="1" type="ORF">ACFODO_00215</name>
    <name evidence="2" type="ORF">C9E89_013855</name>
</gene>
<reference evidence="4" key="3">
    <citation type="journal article" date="2019" name="Int. J. Syst. Evol. Microbiol.">
        <title>The Global Catalogue of Microorganisms (GCM) 10K type strain sequencing project: providing services to taxonomists for standard genome sequencing and annotation.</title>
        <authorList>
            <consortium name="The Broad Institute Genomics Platform"/>
            <consortium name="The Broad Institute Genome Sequencing Center for Infectious Disease"/>
            <person name="Wu L."/>
            <person name="Ma J."/>
        </authorList>
    </citation>
    <scope>NUCLEOTIDE SEQUENCE [LARGE SCALE GENOMIC DNA]</scope>
    <source>
        <strain evidence="4">KCTC 62575</strain>
    </source>
</reference>
<dbReference type="AlphaFoldDB" id="A0A371YNB1"/>
<accession>A0A371YNB1</accession>
<evidence type="ECO:0000313" key="1">
    <source>
        <dbReference type="EMBL" id="MFC2993721.1"/>
    </source>
</evidence>
<dbReference type="Proteomes" id="UP000240957">
    <property type="component" value="Unassembled WGS sequence"/>
</dbReference>
<organism evidence="2 3">
    <name type="scientific">Acinetobacter sichuanensis</name>
    <dbReference type="NCBI Taxonomy" id="2136183"/>
    <lineage>
        <taxon>Bacteria</taxon>
        <taxon>Pseudomonadati</taxon>
        <taxon>Pseudomonadota</taxon>
        <taxon>Gammaproteobacteria</taxon>
        <taxon>Moraxellales</taxon>
        <taxon>Moraxellaceae</taxon>
        <taxon>Acinetobacter</taxon>
    </lineage>
</organism>
<name>A0A371YNB1_9GAMM</name>
<sequence length="141" mass="16167">MIKLNKLALIVVMVLGIVACDDQSERTRDEQSKVIPHTETKVEQIKHSEKILQKEAPLDAQSFCKTMSVETWFAFDEASAEPICHQVKFYQLKDYQCDISKHAFGLHEDAIYIEKGAHRIFAYPIEKRCLDALEVRDSNAP</sequence>
<evidence type="ECO:0000313" key="3">
    <source>
        <dbReference type="Proteomes" id="UP000240957"/>
    </source>
</evidence>
<reference evidence="1" key="4">
    <citation type="submission" date="2024-09" db="EMBL/GenBank/DDBJ databases">
        <authorList>
            <person name="Sun Q."/>
            <person name="Mori K."/>
        </authorList>
    </citation>
    <scope>NUCLEOTIDE SEQUENCE</scope>
    <source>
        <strain evidence="1">KCTC 62575</strain>
    </source>
</reference>
<dbReference type="Proteomes" id="UP001595455">
    <property type="component" value="Unassembled WGS sequence"/>
</dbReference>
<evidence type="ECO:0008006" key="5">
    <source>
        <dbReference type="Google" id="ProtNLM"/>
    </source>
</evidence>
<comment type="caution">
    <text evidence="2">The sequence shown here is derived from an EMBL/GenBank/DDBJ whole genome shotgun (WGS) entry which is preliminary data.</text>
</comment>
<dbReference type="EMBL" id="PYIX02000024">
    <property type="protein sequence ID" value="RFC82950.1"/>
    <property type="molecule type" value="Genomic_DNA"/>
</dbReference>
<proteinExistence type="predicted"/>
<evidence type="ECO:0000313" key="4">
    <source>
        <dbReference type="Proteomes" id="UP001595455"/>
    </source>
</evidence>
<protein>
    <recommendedName>
        <fullName evidence="5">Lipoprotein</fullName>
    </recommendedName>
</protein>
<reference evidence="2 3" key="2">
    <citation type="submission" date="2018-08" db="EMBL/GenBank/DDBJ databases">
        <title>The draft genome of Acinetobacter sichuanensis strain WCHAc060041.</title>
        <authorList>
            <person name="Qin J."/>
            <person name="Feng Y."/>
            <person name="Zong Z."/>
        </authorList>
    </citation>
    <scope>NUCLEOTIDE SEQUENCE [LARGE SCALE GENOMIC DNA]</scope>
    <source>
        <strain evidence="2 3">WCHAc060041</strain>
    </source>
</reference>
<reference evidence="1" key="1">
    <citation type="journal article" date="2014" name="Int. J. Syst. Evol. Microbiol.">
        <title>Complete genome of a new Firmicutes species belonging to the dominant human colonic microbiota ('Ruminococcus bicirculans') reveals two chromosomes and a selective capacity to utilize plant glucans.</title>
        <authorList>
            <consortium name="NISC Comparative Sequencing Program"/>
            <person name="Wegmann U."/>
            <person name="Louis P."/>
            <person name="Goesmann A."/>
            <person name="Henrissat B."/>
            <person name="Duncan S.H."/>
            <person name="Flint H.J."/>
        </authorList>
    </citation>
    <scope>NUCLEOTIDE SEQUENCE</scope>
    <source>
        <strain evidence="1">KCTC 62575</strain>
    </source>
</reference>
<evidence type="ECO:0000313" key="2">
    <source>
        <dbReference type="EMBL" id="RFC82950.1"/>
    </source>
</evidence>
<dbReference type="OrthoDB" id="6705587at2"/>